<evidence type="ECO:0000256" key="1">
    <source>
        <dbReference type="RuleBase" id="RU003936"/>
    </source>
</evidence>
<dbReference type="PANTHER" id="PTHR30115">
    <property type="entry name" value="NITROGEN REGULATORY PROTEIN P-II"/>
    <property type="match status" value="1"/>
</dbReference>
<dbReference type="STRING" id="1191523.MROS_0578"/>
<dbReference type="PROSITE" id="PS00638">
    <property type="entry name" value="PII_GLNB_CTER"/>
    <property type="match status" value="1"/>
</dbReference>
<protein>
    <submittedName>
        <fullName evidence="2">Nitrogen regulatory protein P-II</fullName>
    </submittedName>
</protein>
<dbReference type="PANTHER" id="PTHR30115:SF11">
    <property type="entry name" value="NITROGEN REGULATORY PROTEIN P-II HOMOLOG"/>
    <property type="match status" value="1"/>
</dbReference>
<organism evidence="2 3">
    <name type="scientific">Melioribacter roseus (strain DSM 23840 / JCM 17771 / VKM B-2668 / P3M-2)</name>
    <dbReference type="NCBI Taxonomy" id="1191523"/>
    <lineage>
        <taxon>Bacteria</taxon>
        <taxon>Pseudomonadati</taxon>
        <taxon>Ignavibacteriota</taxon>
        <taxon>Ignavibacteria</taxon>
        <taxon>Ignavibacteriales</taxon>
        <taxon>Melioribacteraceae</taxon>
        <taxon>Melioribacter</taxon>
    </lineage>
</organism>
<dbReference type="EMBL" id="CP003557">
    <property type="protein sequence ID" value="AFN73821.1"/>
    <property type="molecule type" value="Genomic_DNA"/>
</dbReference>
<reference evidence="2 3" key="1">
    <citation type="journal article" date="2013" name="PLoS ONE">
        <title>Genomic analysis of Melioribacter roseus, facultatively anaerobic organotrophic bacterium representing a novel deep lineage within Bacteriodetes/Chlorobi group.</title>
        <authorList>
            <person name="Kadnikov V.V."/>
            <person name="Mardanov A.V."/>
            <person name="Podosokorskaya O.A."/>
            <person name="Gavrilov S.N."/>
            <person name="Kublanov I.V."/>
            <person name="Beletsky A.V."/>
            <person name="Bonch-Osmolovskaya E.A."/>
            <person name="Ravin N.V."/>
        </authorList>
    </citation>
    <scope>NUCLEOTIDE SEQUENCE [LARGE SCALE GENOMIC DNA]</scope>
    <source>
        <strain evidence="3">JCM 17771 / P3M-2</strain>
    </source>
</reference>
<dbReference type="GO" id="GO:0030234">
    <property type="term" value="F:enzyme regulator activity"/>
    <property type="evidence" value="ECO:0007669"/>
    <property type="project" value="InterPro"/>
</dbReference>
<sequence>MKEIKAIIKPFKLDDVITELHKIEGLPGITISEIKGFGKSKAKNSTDPVREGIHEFVKKVKLELVVPDNLVENVVNTIQQTAHTGNIGDGKIFIIDVEEVVKIRTNERGESAI</sequence>
<dbReference type="PRINTS" id="PR00340">
    <property type="entry name" value="PIIGLNB"/>
</dbReference>
<dbReference type="Pfam" id="PF00543">
    <property type="entry name" value="P-II"/>
    <property type="match status" value="1"/>
</dbReference>
<dbReference type="PROSITE" id="PS51343">
    <property type="entry name" value="PII_GLNB_DOM"/>
    <property type="match status" value="1"/>
</dbReference>
<keyword evidence="3" id="KW-1185">Reference proteome</keyword>
<dbReference type="SUPFAM" id="SSF54913">
    <property type="entry name" value="GlnB-like"/>
    <property type="match status" value="1"/>
</dbReference>
<dbReference type="SMART" id="SM00938">
    <property type="entry name" value="P-II"/>
    <property type="match status" value="1"/>
</dbReference>
<dbReference type="OrthoDB" id="9802729at2"/>
<dbReference type="GO" id="GO:0005829">
    <property type="term" value="C:cytosol"/>
    <property type="evidence" value="ECO:0007669"/>
    <property type="project" value="TreeGrafter"/>
</dbReference>
<dbReference type="InterPro" id="IPR017918">
    <property type="entry name" value="N-reg_PII_CS"/>
</dbReference>
<dbReference type="InterPro" id="IPR015867">
    <property type="entry name" value="N-reg_PII/ATP_PRibTrfase_C"/>
</dbReference>
<dbReference type="HOGENOM" id="CLU_082268_0_0_10"/>
<dbReference type="InterPro" id="IPR011322">
    <property type="entry name" value="N-reg_PII-like_a/b"/>
</dbReference>
<evidence type="ECO:0000313" key="2">
    <source>
        <dbReference type="EMBL" id="AFN73821.1"/>
    </source>
</evidence>
<comment type="similarity">
    <text evidence="1">Belongs to the P(II) protein family.</text>
</comment>
<dbReference type="GO" id="GO:0006808">
    <property type="term" value="P:regulation of nitrogen utilization"/>
    <property type="evidence" value="ECO:0007669"/>
    <property type="project" value="InterPro"/>
</dbReference>
<dbReference type="Gene3D" id="3.30.70.120">
    <property type="match status" value="1"/>
</dbReference>
<evidence type="ECO:0000313" key="3">
    <source>
        <dbReference type="Proteomes" id="UP000009011"/>
    </source>
</evidence>
<name>I7A1G0_MELRP</name>
<dbReference type="KEGG" id="mro:MROS_0578"/>
<gene>
    <name evidence="2" type="ordered locus">MROS_0578</name>
</gene>
<dbReference type="PATRIC" id="fig|1191523.3.peg.602"/>
<accession>I7A1G0</accession>
<dbReference type="Proteomes" id="UP000009011">
    <property type="component" value="Chromosome"/>
</dbReference>
<dbReference type="RefSeq" id="WP_014855258.1">
    <property type="nucleotide sequence ID" value="NC_018178.1"/>
</dbReference>
<dbReference type="eggNOG" id="COG0347">
    <property type="taxonomic scope" value="Bacteria"/>
</dbReference>
<proteinExistence type="inferred from homology"/>
<dbReference type="AlphaFoldDB" id="I7A1G0"/>
<dbReference type="GO" id="GO:0005524">
    <property type="term" value="F:ATP binding"/>
    <property type="evidence" value="ECO:0007669"/>
    <property type="project" value="TreeGrafter"/>
</dbReference>
<dbReference type="InterPro" id="IPR002187">
    <property type="entry name" value="N-reg_PII"/>
</dbReference>